<evidence type="ECO:0000313" key="2">
    <source>
        <dbReference type="Proteomes" id="UP000076727"/>
    </source>
</evidence>
<gene>
    <name evidence="1" type="ORF">DAEQUDRAFT_512685</name>
</gene>
<name>A0A165MGU2_9APHY</name>
<reference evidence="1 2" key="1">
    <citation type="journal article" date="2016" name="Mol. Biol. Evol.">
        <title>Comparative Genomics of Early-Diverging Mushroom-Forming Fungi Provides Insights into the Origins of Lignocellulose Decay Capabilities.</title>
        <authorList>
            <person name="Nagy L.G."/>
            <person name="Riley R."/>
            <person name="Tritt A."/>
            <person name="Adam C."/>
            <person name="Daum C."/>
            <person name="Floudas D."/>
            <person name="Sun H."/>
            <person name="Yadav J.S."/>
            <person name="Pangilinan J."/>
            <person name="Larsson K.H."/>
            <person name="Matsuura K."/>
            <person name="Barry K."/>
            <person name="Labutti K."/>
            <person name="Kuo R."/>
            <person name="Ohm R.A."/>
            <person name="Bhattacharya S.S."/>
            <person name="Shirouzu T."/>
            <person name="Yoshinaga Y."/>
            <person name="Martin F.M."/>
            <person name="Grigoriev I.V."/>
            <person name="Hibbett D.S."/>
        </authorList>
    </citation>
    <scope>NUCLEOTIDE SEQUENCE [LARGE SCALE GENOMIC DNA]</scope>
    <source>
        <strain evidence="1 2">L-15889</strain>
    </source>
</reference>
<keyword evidence="2" id="KW-1185">Reference proteome</keyword>
<sequence>MSCHGLDGKRLAALSLGLVYEGRECAKDTFTHGSGHHKRYLEIQAVGLQGTAHCSPPGDGRSVYDHDLRTTGHQAEVTSAGTCLLHGKHMWASLPGRHAP</sequence>
<protein>
    <submittedName>
        <fullName evidence="1">Uncharacterized protein</fullName>
    </submittedName>
</protein>
<dbReference type="Proteomes" id="UP000076727">
    <property type="component" value="Unassembled WGS sequence"/>
</dbReference>
<evidence type="ECO:0000313" key="1">
    <source>
        <dbReference type="EMBL" id="KZT65667.1"/>
    </source>
</evidence>
<dbReference type="EMBL" id="KV429101">
    <property type="protein sequence ID" value="KZT65667.1"/>
    <property type="molecule type" value="Genomic_DNA"/>
</dbReference>
<dbReference type="AlphaFoldDB" id="A0A165MGU2"/>
<accession>A0A165MGU2</accession>
<proteinExistence type="predicted"/>
<organism evidence="1 2">
    <name type="scientific">Daedalea quercina L-15889</name>
    <dbReference type="NCBI Taxonomy" id="1314783"/>
    <lineage>
        <taxon>Eukaryota</taxon>
        <taxon>Fungi</taxon>
        <taxon>Dikarya</taxon>
        <taxon>Basidiomycota</taxon>
        <taxon>Agaricomycotina</taxon>
        <taxon>Agaricomycetes</taxon>
        <taxon>Polyporales</taxon>
        <taxon>Fomitopsis</taxon>
    </lineage>
</organism>